<evidence type="ECO:0000313" key="3">
    <source>
        <dbReference type="Proteomes" id="UP001620460"/>
    </source>
</evidence>
<protein>
    <submittedName>
        <fullName evidence="2">Exopolysaccharide biosynthesis protein</fullName>
    </submittedName>
</protein>
<dbReference type="Pfam" id="PF06055">
    <property type="entry name" value="ExoD"/>
    <property type="match status" value="1"/>
</dbReference>
<proteinExistence type="predicted"/>
<accession>A0ABW8JS08</accession>
<keyword evidence="1" id="KW-0472">Membrane</keyword>
<dbReference type="Proteomes" id="UP001620460">
    <property type="component" value="Unassembled WGS sequence"/>
</dbReference>
<comment type="caution">
    <text evidence="2">The sequence shown here is derived from an EMBL/GenBank/DDBJ whole genome shotgun (WGS) entry which is preliminary data.</text>
</comment>
<sequence>MRATPDDHPRATELLRRAIEAHAGERIPLDTLLQPLQRRAFGFLLILLAVPNFMPVAIGIGGVMGVGVIALGVQMAAGLEQPWLPRWLGRRTLSRAALLRFLQRIAPATRWLERACRPRLPGLTQRPLTVLSGVVMLVLGLLLALPLPFTNYLFGGLLLAFAFALIERDGALLLGIWLATLASLAASATLSRALLELLRSYF</sequence>
<dbReference type="RefSeq" id="WP_404631901.1">
    <property type="nucleotide sequence ID" value="NZ_JADIKM010000002.1"/>
</dbReference>
<dbReference type="PANTHER" id="PTHR41795:SF1">
    <property type="entry name" value="EXOPOLYSACCHARIDE SYNTHESIS PROTEIN"/>
    <property type="match status" value="1"/>
</dbReference>
<reference evidence="2 3" key="1">
    <citation type="submission" date="2020-10" db="EMBL/GenBank/DDBJ databases">
        <title>Phylogeny of dyella-like bacteria.</title>
        <authorList>
            <person name="Fu J."/>
        </authorList>
    </citation>
    <scope>NUCLEOTIDE SEQUENCE [LARGE SCALE GENOMIC DNA]</scope>
    <source>
        <strain evidence="2 3">Gsoil3046</strain>
    </source>
</reference>
<feature type="transmembrane region" description="Helical" evidence="1">
    <location>
        <begin position="149"/>
        <end position="166"/>
    </location>
</feature>
<feature type="transmembrane region" description="Helical" evidence="1">
    <location>
        <begin position="40"/>
        <end position="73"/>
    </location>
</feature>
<evidence type="ECO:0000313" key="2">
    <source>
        <dbReference type="EMBL" id="MFK2903917.1"/>
    </source>
</evidence>
<dbReference type="InterPro" id="IPR010331">
    <property type="entry name" value="ExoD"/>
</dbReference>
<evidence type="ECO:0000256" key="1">
    <source>
        <dbReference type="SAM" id="Phobius"/>
    </source>
</evidence>
<dbReference type="PANTHER" id="PTHR41795">
    <property type="entry name" value="EXOPOLYSACCHARIDE SYNTHESIS PROTEIN"/>
    <property type="match status" value="1"/>
</dbReference>
<keyword evidence="1" id="KW-1133">Transmembrane helix</keyword>
<keyword evidence="1" id="KW-0812">Transmembrane</keyword>
<organism evidence="2 3">
    <name type="scientific">Dyella ginsengisoli</name>
    <dbReference type="NCBI Taxonomy" id="363848"/>
    <lineage>
        <taxon>Bacteria</taxon>
        <taxon>Pseudomonadati</taxon>
        <taxon>Pseudomonadota</taxon>
        <taxon>Gammaproteobacteria</taxon>
        <taxon>Lysobacterales</taxon>
        <taxon>Rhodanobacteraceae</taxon>
        <taxon>Dyella</taxon>
    </lineage>
</organism>
<keyword evidence="3" id="KW-1185">Reference proteome</keyword>
<gene>
    <name evidence="2" type="ORF">ISP17_08070</name>
</gene>
<name>A0ABW8JS08_9GAMM</name>
<dbReference type="PIRSF" id="PIRSF033239">
    <property type="entry name" value="ExoD"/>
    <property type="match status" value="1"/>
</dbReference>
<feature type="transmembrane region" description="Helical" evidence="1">
    <location>
        <begin position="173"/>
        <end position="195"/>
    </location>
</feature>
<dbReference type="EMBL" id="JADIKM010000002">
    <property type="protein sequence ID" value="MFK2903917.1"/>
    <property type="molecule type" value="Genomic_DNA"/>
</dbReference>